<evidence type="ECO:0000256" key="3">
    <source>
        <dbReference type="ARBA" id="ARBA00022475"/>
    </source>
</evidence>
<evidence type="ECO:0000256" key="7">
    <source>
        <dbReference type="ARBA" id="ARBA00023180"/>
    </source>
</evidence>
<dbReference type="RefSeq" id="XP_012766689.1">
    <property type="nucleotide sequence ID" value="XM_012911235.1"/>
</dbReference>
<evidence type="ECO:0000259" key="9">
    <source>
        <dbReference type="PROSITE" id="PS51701"/>
    </source>
</evidence>
<dbReference type="PROSITE" id="PS51701">
    <property type="entry name" value="6_CYS"/>
    <property type="match status" value="1"/>
</dbReference>
<feature type="domain" description="6-Cys" evidence="9">
    <location>
        <begin position="818"/>
        <end position="947"/>
    </location>
</feature>
<reference evidence="11" key="1">
    <citation type="journal article" date="2014" name="Nucleic Acids Res.">
        <title>The evolutionary dynamics of variant antigen genes in Babesia reveal a history of genomic innovation underlying host-parasite interaction.</title>
        <authorList>
            <person name="Jackson A.P."/>
            <person name="Otto T.D."/>
            <person name="Darby A."/>
            <person name="Ramaprasad A."/>
            <person name="Xia D."/>
            <person name="Echaide I.E."/>
            <person name="Farber M."/>
            <person name="Gahlot S."/>
            <person name="Gamble J."/>
            <person name="Gupta D."/>
            <person name="Gupta Y."/>
            <person name="Jackson L."/>
            <person name="Malandrin L."/>
            <person name="Malas T.B."/>
            <person name="Moussa E."/>
            <person name="Nair M."/>
            <person name="Reid A.J."/>
            <person name="Sanders M."/>
            <person name="Sharma J."/>
            <person name="Tracey A."/>
            <person name="Quail M.A."/>
            <person name="Weir W."/>
            <person name="Wastling J.M."/>
            <person name="Hall N."/>
            <person name="Willadsen P."/>
            <person name="Lingelbach K."/>
            <person name="Shiels B."/>
            <person name="Tait A."/>
            <person name="Berriman M."/>
            <person name="Allred D.R."/>
            <person name="Pain A."/>
        </authorList>
    </citation>
    <scope>NUCLEOTIDE SEQUENCE [LARGE SCALE GENOMIC DNA]</scope>
    <source>
        <strain evidence="11">Bond</strain>
    </source>
</reference>
<comment type="subcellular location">
    <subcellularLocation>
        <location evidence="1">Cell membrane</location>
    </subcellularLocation>
    <subcellularLocation>
        <location evidence="2">Cell surface</location>
    </subcellularLocation>
</comment>
<organism evidence="10 11">
    <name type="scientific">Babesia bigemina</name>
    <dbReference type="NCBI Taxonomy" id="5866"/>
    <lineage>
        <taxon>Eukaryota</taxon>
        <taxon>Sar</taxon>
        <taxon>Alveolata</taxon>
        <taxon>Apicomplexa</taxon>
        <taxon>Aconoidasida</taxon>
        <taxon>Piroplasmida</taxon>
        <taxon>Babesiidae</taxon>
        <taxon>Babesia</taxon>
    </lineage>
</organism>
<dbReference type="InterPro" id="IPR038160">
    <property type="entry name" value="6_CYS_dom_sf"/>
</dbReference>
<dbReference type="GO" id="GO:0009986">
    <property type="term" value="C:cell surface"/>
    <property type="evidence" value="ECO:0007669"/>
    <property type="project" value="UniProtKB-SubCell"/>
</dbReference>
<dbReference type="GeneID" id="24563044"/>
<dbReference type="InterPro" id="IPR010884">
    <property type="entry name" value="6_CYS_dom"/>
</dbReference>
<evidence type="ECO:0000256" key="2">
    <source>
        <dbReference type="ARBA" id="ARBA00004241"/>
    </source>
</evidence>
<sequence length="947" mass="107122">MKYLLVFCAIIIQTIAYSRAAICDFNDPDSTLRYYPLITCSTDVNHFAYRPIICPREVNGIEYVLHPQPTPDEHAHLTTYVSRNGALRSVPLYEVVRSEAENALFRIESFPSQTELHFDMSDGQMFVVTDDRLVFICGPRDLVMSDTLKEELDLLNVTRQKKAFAWNHGDTLTDEIGKLGSGLGVAYVYRSLSHIPLQGCGSRPSPLFAPDNVVSEDGFTGTRSCVADYMSNVRIGFVCEGRIEPSDCFKSLLDENGKRMEIATQLHMYQHFDVNKPWVIAQYFDGLALPSFNGECRCIDPETGHVKARIEIRSKKEYVCDITSKVFRNHTEVIRGPWCSVLLHPGSTLTIRFPIEHVGDSKPVTALRNPPRYLFKTEFRPQNLDFLQQNINTYQASIYNVVSYSGALAGDALELDISQIPQGVVTLKYHADKPLTLKRRVNSFLFHWLLKPTENYNLGPIRAIINVSFAFTHDYRIVGCDRAVTSLFDPHISLKYCSVEYMGNGIGEVYQCTYNSESSYWEAGIRCQPDEELLPGNCASELYDLHSNEVSPLPDSVQLSNNFTTKGFQVFALDLDKEAVSYACICVDRRGYEKSRLTLESHYDDYHYYRVRHMRQRNMVLPYMLLPWREVGLSSEGFTSRDRLMLYDVTPSSITVYAGASLRLYCTGNDEILIHDEYVGNYSDVQTSWLPKQSKFFHYIIRNTPQGNELVSVPHSDFIGSNPGDFKVALEASTEDINELKIELRKGAVLVSKNVAYKKYVPITFVCGKTPEQSEVTEIASSAISSDGSLQPMNNLMGLSIGYTWHIVQVVVETTDPYMQGCGVTYASDELFKPETPKLYDANGRQIGCKIDIQSAKEAAFYCPAPYVLDPPDCFNQFYVDGEVKNRSDISKLLASFRTNHFVTLKFGNYGTGREETLRQTPPLECHCVTVKGATLSTIQIENYYTK</sequence>
<keyword evidence="5" id="KW-0472">Membrane</keyword>
<proteinExistence type="predicted"/>
<dbReference type="Pfam" id="PF07422">
    <property type="entry name" value="s48_45"/>
    <property type="match status" value="1"/>
</dbReference>
<feature type="signal peptide" evidence="8">
    <location>
        <begin position="1"/>
        <end position="20"/>
    </location>
</feature>
<dbReference type="KEGG" id="bbig:BBBOND_0108010"/>
<dbReference type="Gene3D" id="2.60.40.2860">
    <property type="match status" value="2"/>
</dbReference>
<dbReference type="AlphaFoldDB" id="A0A061D1I4"/>
<keyword evidence="6" id="KW-1015">Disulfide bond</keyword>
<feature type="chain" id="PRO_5001595877" description="6-Cys domain-containing protein" evidence="8">
    <location>
        <begin position="21"/>
        <end position="947"/>
    </location>
</feature>
<evidence type="ECO:0000313" key="10">
    <source>
        <dbReference type="EMBL" id="CDR94503.1"/>
    </source>
</evidence>
<keyword evidence="4 8" id="KW-0732">Signal</keyword>
<dbReference type="EMBL" id="LK391707">
    <property type="protein sequence ID" value="CDR94503.1"/>
    <property type="molecule type" value="Genomic_DNA"/>
</dbReference>
<keyword evidence="7" id="KW-0325">Glycoprotein</keyword>
<dbReference type="Proteomes" id="UP000033188">
    <property type="component" value="Chromosome 1"/>
</dbReference>
<protein>
    <recommendedName>
        <fullName evidence="9">6-Cys domain-containing protein</fullName>
    </recommendedName>
</protein>
<evidence type="ECO:0000313" key="11">
    <source>
        <dbReference type="Proteomes" id="UP000033188"/>
    </source>
</evidence>
<evidence type="ECO:0000256" key="6">
    <source>
        <dbReference type="ARBA" id="ARBA00023157"/>
    </source>
</evidence>
<evidence type="ECO:0000256" key="1">
    <source>
        <dbReference type="ARBA" id="ARBA00004236"/>
    </source>
</evidence>
<accession>A0A061D1I4</accession>
<dbReference type="GO" id="GO:0005886">
    <property type="term" value="C:plasma membrane"/>
    <property type="evidence" value="ECO:0007669"/>
    <property type="project" value="UniProtKB-SubCell"/>
</dbReference>
<evidence type="ECO:0000256" key="5">
    <source>
        <dbReference type="ARBA" id="ARBA00023136"/>
    </source>
</evidence>
<keyword evidence="3" id="KW-1003">Cell membrane</keyword>
<evidence type="ECO:0000256" key="4">
    <source>
        <dbReference type="ARBA" id="ARBA00022729"/>
    </source>
</evidence>
<gene>
    <name evidence="10" type="ORF">BBBOND_0108010</name>
</gene>
<dbReference type="VEuPathDB" id="PiroplasmaDB:BBBOND_0108010"/>
<evidence type="ECO:0000256" key="8">
    <source>
        <dbReference type="SAM" id="SignalP"/>
    </source>
</evidence>
<name>A0A061D1I4_BABBI</name>
<keyword evidence="11" id="KW-1185">Reference proteome</keyword>
<dbReference type="OrthoDB" id="365660at2759"/>